<reference evidence="2 3" key="1">
    <citation type="submission" date="2022-10" db="EMBL/GenBank/DDBJ databases">
        <title>High-quality genome sequences of two octocoral-associated bacteria, Endozoicomonas euniceicola EF212 and Endozoicomonas gorgoniicola PS125.</title>
        <authorList>
            <person name="Chiou Y.-J."/>
            <person name="Chen Y.-H."/>
        </authorList>
    </citation>
    <scope>NUCLEOTIDE SEQUENCE [LARGE SCALE GENOMIC DNA]</scope>
    <source>
        <strain evidence="2 3">PS125</strain>
    </source>
</reference>
<evidence type="ECO:0000256" key="1">
    <source>
        <dbReference type="SAM" id="SignalP"/>
    </source>
</evidence>
<dbReference type="InterPro" id="IPR018740">
    <property type="entry name" value="DUF2282_membr"/>
</dbReference>
<feature type="chain" id="PRO_5045485269" evidence="1">
    <location>
        <begin position="32"/>
        <end position="89"/>
    </location>
</feature>
<sequence>MKKATNIALATAVTSLVALAGTALTTSNVLAAEKEKCYGVAKAGKNDCATKTTSCAGSSKTDSQKDAFLMVPKGLCDRLTGGSIQSKNP</sequence>
<name>A0ABT3MZT0_9GAMM</name>
<dbReference type="RefSeq" id="WP_262564646.1">
    <property type="nucleotide sequence ID" value="NZ_JAPFCC010000001.1"/>
</dbReference>
<keyword evidence="1" id="KW-0732">Signal</keyword>
<organism evidence="2 3">
    <name type="scientific">Endozoicomonas gorgoniicola</name>
    <dbReference type="NCBI Taxonomy" id="1234144"/>
    <lineage>
        <taxon>Bacteria</taxon>
        <taxon>Pseudomonadati</taxon>
        <taxon>Pseudomonadota</taxon>
        <taxon>Gammaproteobacteria</taxon>
        <taxon>Oceanospirillales</taxon>
        <taxon>Endozoicomonadaceae</taxon>
        <taxon>Endozoicomonas</taxon>
    </lineage>
</organism>
<proteinExistence type="predicted"/>
<protein>
    <submittedName>
        <fullName evidence="2">DUF2282 domain-containing protein</fullName>
    </submittedName>
</protein>
<dbReference type="Proteomes" id="UP001209854">
    <property type="component" value="Unassembled WGS sequence"/>
</dbReference>
<comment type="caution">
    <text evidence="2">The sequence shown here is derived from an EMBL/GenBank/DDBJ whole genome shotgun (WGS) entry which is preliminary data.</text>
</comment>
<accession>A0ABT3MZT0</accession>
<evidence type="ECO:0000313" key="3">
    <source>
        <dbReference type="Proteomes" id="UP001209854"/>
    </source>
</evidence>
<dbReference type="EMBL" id="JAPFCC010000001">
    <property type="protein sequence ID" value="MCW7554886.1"/>
    <property type="molecule type" value="Genomic_DNA"/>
</dbReference>
<dbReference type="Pfam" id="PF10048">
    <property type="entry name" value="DUF2282"/>
    <property type="match status" value="1"/>
</dbReference>
<keyword evidence="3" id="KW-1185">Reference proteome</keyword>
<gene>
    <name evidence="2" type="ORF">NX722_20145</name>
</gene>
<feature type="signal peptide" evidence="1">
    <location>
        <begin position="1"/>
        <end position="31"/>
    </location>
</feature>
<evidence type="ECO:0000313" key="2">
    <source>
        <dbReference type="EMBL" id="MCW7554886.1"/>
    </source>
</evidence>